<evidence type="ECO:0000313" key="3">
    <source>
        <dbReference type="Proteomes" id="UP001291687"/>
    </source>
</evidence>
<keyword evidence="1" id="KW-0472">Membrane</keyword>
<proteinExistence type="predicted"/>
<evidence type="ECO:0000256" key="1">
    <source>
        <dbReference type="SAM" id="Phobius"/>
    </source>
</evidence>
<organism evidence="2 3">
    <name type="scientific">Candidatus Megaera venefica</name>
    <dbReference type="NCBI Taxonomy" id="2055910"/>
    <lineage>
        <taxon>Bacteria</taxon>
        <taxon>Pseudomonadati</taxon>
        <taxon>Pseudomonadota</taxon>
        <taxon>Alphaproteobacteria</taxon>
        <taxon>Rickettsiales</taxon>
        <taxon>Rickettsiaceae</taxon>
        <taxon>Candidatus Megaera</taxon>
    </lineage>
</organism>
<dbReference type="EMBL" id="JARJFB010000121">
    <property type="protein sequence ID" value="MEA0971359.1"/>
    <property type="molecule type" value="Genomic_DNA"/>
</dbReference>
<name>A0ABU5NDW7_9RICK</name>
<feature type="transmembrane region" description="Helical" evidence="1">
    <location>
        <begin position="6"/>
        <end position="26"/>
    </location>
</feature>
<dbReference type="Proteomes" id="UP001291687">
    <property type="component" value="Unassembled WGS sequence"/>
</dbReference>
<dbReference type="InterPro" id="IPR004623">
    <property type="entry name" value="KdpA"/>
</dbReference>
<sequence length="75" mass="8347">MTALAMFIGRYPIIYFSLAISGSFAAKQRLSNQIVRHTQSSIELSLFLLITVILVGAIMFLPLMILGPLLEFITM</sequence>
<accession>A0ABU5NDW7</accession>
<comment type="caution">
    <text evidence="2">The sequence shown here is derived from an EMBL/GenBank/DDBJ whole genome shotgun (WGS) entry which is preliminary data.</text>
</comment>
<dbReference type="Pfam" id="PF03814">
    <property type="entry name" value="KdpA"/>
    <property type="match status" value="1"/>
</dbReference>
<keyword evidence="1" id="KW-1133">Transmembrane helix</keyword>
<protein>
    <submittedName>
        <fullName evidence="2">Potassium-transporting ATPase subunit A N-terminal domain protein</fullName>
    </submittedName>
</protein>
<keyword evidence="1" id="KW-0812">Transmembrane</keyword>
<gene>
    <name evidence="2" type="ORF">Megvenef_01336</name>
</gene>
<keyword evidence="3" id="KW-1185">Reference proteome</keyword>
<reference evidence="2 3" key="1">
    <citation type="submission" date="2023-03" db="EMBL/GenBank/DDBJ databases">
        <title>Host association and intracellularity evolved multiple times independently in the Rickettsiales.</title>
        <authorList>
            <person name="Castelli M."/>
            <person name="Nardi T."/>
            <person name="Gammuto L."/>
            <person name="Bellinzona G."/>
            <person name="Sabaneyeva E."/>
            <person name="Potekhin A."/>
            <person name="Serra V."/>
            <person name="Petroni G."/>
            <person name="Sassera D."/>
        </authorList>
    </citation>
    <scope>NUCLEOTIDE SEQUENCE [LARGE SCALE GENOMIC DNA]</scope>
    <source>
        <strain evidence="2 3">Sr 2-6</strain>
    </source>
</reference>
<feature type="transmembrane region" description="Helical" evidence="1">
    <location>
        <begin position="46"/>
        <end position="70"/>
    </location>
</feature>
<evidence type="ECO:0000313" key="2">
    <source>
        <dbReference type="EMBL" id="MEA0971359.1"/>
    </source>
</evidence>